<evidence type="ECO:0000259" key="4">
    <source>
        <dbReference type="SMART" id="SM01174"/>
    </source>
</evidence>
<evidence type="ECO:0000256" key="2">
    <source>
        <dbReference type="RuleBase" id="RU367088"/>
    </source>
</evidence>
<keyword evidence="2" id="KW-0833">Ubl conjugation pathway</keyword>
<keyword evidence="2" id="KW-0645">Protease</keyword>
<keyword evidence="2" id="KW-0788">Thiol protease</keyword>
<dbReference type="InterPro" id="IPR039785">
    <property type="entry name" value="MINY3/4"/>
</dbReference>
<accession>A0A1V9XQX9</accession>
<evidence type="ECO:0000256" key="1">
    <source>
        <dbReference type="ARBA" id="ARBA00011074"/>
    </source>
</evidence>
<dbReference type="EC" id="3.4.19.12" evidence="2"/>
<keyword evidence="2" id="KW-0378">Hydrolase</keyword>
<proteinExistence type="inferred from homology"/>
<reference evidence="5 6" key="1">
    <citation type="journal article" date="2017" name="Gigascience">
        <title>Draft genome of the honey bee ectoparasitic mite, Tropilaelaps mercedesae, is shaped by the parasitic life history.</title>
        <authorList>
            <person name="Dong X."/>
            <person name="Armstrong S.D."/>
            <person name="Xia D."/>
            <person name="Makepeace B.L."/>
            <person name="Darby A.C."/>
            <person name="Kadowaki T."/>
        </authorList>
    </citation>
    <scope>NUCLEOTIDE SEQUENCE [LARGE SCALE GENOMIC DNA]</scope>
    <source>
        <strain evidence="5">Wuxi-XJTLU</strain>
    </source>
</reference>
<dbReference type="OrthoDB" id="6431771at2759"/>
<name>A0A1V9XQX9_9ACAR</name>
<dbReference type="InParanoid" id="A0A1V9XQX9"/>
<evidence type="ECO:0000313" key="6">
    <source>
        <dbReference type="Proteomes" id="UP000192247"/>
    </source>
</evidence>
<dbReference type="GO" id="GO:0004843">
    <property type="term" value="F:cysteine-type deubiquitinase activity"/>
    <property type="evidence" value="ECO:0007669"/>
    <property type="project" value="UniProtKB-UniRule"/>
</dbReference>
<evidence type="ECO:0000256" key="3">
    <source>
        <dbReference type="SAM" id="MobiDB-lite"/>
    </source>
</evidence>
<comment type="caution">
    <text evidence="5">The sequence shown here is derived from an EMBL/GenBank/DDBJ whole genome shotgun (WGS) entry which is preliminary data.</text>
</comment>
<feature type="domain" description="Deubiquitinating enzyme MINDY-3/4 conserved" evidence="4">
    <location>
        <begin position="18"/>
        <end position="295"/>
    </location>
</feature>
<keyword evidence="6" id="KW-1185">Reference proteome</keyword>
<dbReference type="GO" id="GO:1990380">
    <property type="term" value="F:K48-linked deubiquitinase activity"/>
    <property type="evidence" value="ECO:0007669"/>
    <property type="project" value="UniProtKB-UniRule"/>
</dbReference>
<dbReference type="AlphaFoldDB" id="A0A1V9XQX9"/>
<dbReference type="Proteomes" id="UP000192247">
    <property type="component" value="Unassembled WGS sequence"/>
</dbReference>
<dbReference type="Pfam" id="PF13898">
    <property type="entry name" value="MINDY-3_4_CD"/>
    <property type="match status" value="1"/>
</dbReference>
<feature type="region of interest" description="Disordered" evidence="3">
    <location>
        <begin position="289"/>
        <end position="320"/>
    </location>
</feature>
<gene>
    <name evidence="5" type="ORF">BIW11_03179</name>
</gene>
<comment type="similarity">
    <text evidence="1 2">Belongs to the MINDY deubiquitinase family. FAM188 subfamily.</text>
</comment>
<dbReference type="PANTHER" id="PTHR12473:SF8">
    <property type="entry name" value="UBIQUITIN CARBOXYL-TERMINAL HYDROLASE MINDY-4-RELATED"/>
    <property type="match status" value="1"/>
</dbReference>
<dbReference type="PANTHER" id="PTHR12473">
    <property type="entry name" value="UBIQUITIN CARBOXYL-TERMINAL HYDROLASE MINDY-4-RELATED"/>
    <property type="match status" value="1"/>
</dbReference>
<dbReference type="GO" id="GO:0071108">
    <property type="term" value="P:protein K48-linked deubiquitination"/>
    <property type="evidence" value="ECO:0007669"/>
    <property type="project" value="InterPro"/>
</dbReference>
<evidence type="ECO:0000313" key="5">
    <source>
        <dbReference type="EMBL" id="OQR75907.1"/>
    </source>
</evidence>
<dbReference type="GO" id="GO:0006508">
    <property type="term" value="P:proteolysis"/>
    <property type="evidence" value="ECO:0007669"/>
    <property type="project" value="UniProtKB-KW"/>
</dbReference>
<sequence length="409" mass="45271">MEDNGVNLEQLERWKGILTFGRSIPRAWAEQRFKFHNDNYPCISQPRGGPCGVLAVVQARLMKALFFERAKVPATQTDPISICYKKALVVALADTIWVAARITDKKHPKPIFVSKTHLFPSGYKMTRANDLRHLITTIDEAFQDIGQYDVMSLLYSVLATKGPGMRMPHESMINFDTNDAGQPLVNLLICGRDALCATDGNVDPYIEGIPERCDIGFLPEEQSAKNMNLGLFLKDPYFPAWVLNKYEHYSVLYCMDRALLHVDGTYQVYWMHGGIVGQCDKILANESGSNSSSNGCAGVNESPDRRVKRGMGSSGIDGAHSESNLGALRLSGSEVPVAAACHSEIDSDTSTQWDESPSTCSDRPFSGMLDLETSKITGTEDVETSAIRSCLETRWDRCRILAIESMVPD</sequence>
<comment type="function">
    <text evidence="2">Hydrolase that can remove 'Lys-48'-linked conjugated ubiquitin from proteins.</text>
</comment>
<dbReference type="EMBL" id="MNPL01005610">
    <property type="protein sequence ID" value="OQR75907.1"/>
    <property type="molecule type" value="Genomic_DNA"/>
</dbReference>
<dbReference type="SMART" id="SM01174">
    <property type="entry name" value="DUF4205"/>
    <property type="match status" value="1"/>
</dbReference>
<comment type="catalytic activity">
    <reaction evidence="2">
        <text>Thiol-dependent hydrolysis of ester, thioester, amide, peptide and isopeptide bonds formed by the C-terminal Gly of ubiquitin (a 76-residue protein attached to proteins as an intracellular targeting signal).</text>
        <dbReference type="EC" id="3.4.19.12"/>
    </reaction>
</comment>
<dbReference type="InterPro" id="IPR025257">
    <property type="entry name" value="MINDY-3/4_CD"/>
</dbReference>
<protein>
    <recommendedName>
        <fullName evidence="2">Ubiquitin carboxyl-terminal hydrolase MINDY</fullName>
        <ecNumber evidence="2">3.4.19.12</ecNumber>
    </recommendedName>
</protein>
<organism evidence="5 6">
    <name type="scientific">Tropilaelaps mercedesae</name>
    <dbReference type="NCBI Taxonomy" id="418985"/>
    <lineage>
        <taxon>Eukaryota</taxon>
        <taxon>Metazoa</taxon>
        <taxon>Ecdysozoa</taxon>
        <taxon>Arthropoda</taxon>
        <taxon>Chelicerata</taxon>
        <taxon>Arachnida</taxon>
        <taxon>Acari</taxon>
        <taxon>Parasitiformes</taxon>
        <taxon>Mesostigmata</taxon>
        <taxon>Gamasina</taxon>
        <taxon>Dermanyssoidea</taxon>
        <taxon>Laelapidae</taxon>
        <taxon>Tropilaelaps</taxon>
    </lineage>
</organism>